<organism evidence="6">
    <name type="scientific">bioreactor metagenome</name>
    <dbReference type="NCBI Taxonomy" id="1076179"/>
    <lineage>
        <taxon>unclassified sequences</taxon>
        <taxon>metagenomes</taxon>
        <taxon>ecological metagenomes</taxon>
    </lineage>
</organism>
<dbReference type="EMBL" id="VSSQ01030898">
    <property type="protein sequence ID" value="MPM81584.1"/>
    <property type="molecule type" value="Genomic_DNA"/>
</dbReference>
<keyword evidence="5" id="KW-0378">Hydrolase</keyword>
<gene>
    <name evidence="6" type="ORF">SDC9_128638</name>
</gene>
<evidence type="ECO:0000256" key="1">
    <source>
        <dbReference type="ARBA" id="ARBA00022553"/>
    </source>
</evidence>
<dbReference type="GO" id="GO:0004540">
    <property type="term" value="F:RNA nuclease activity"/>
    <property type="evidence" value="ECO:0007669"/>
    <property type="project" value="InterPro"/>
</dbReference>
<comment type="caution">
    <text evidence="6">The sequence shown here is derived from an EMBL/GenBank/DDBJ whole genome shotgun (WGS) entry which is preliminary data.</text>
</comment>
<evidence type="ECO:0000256" key="4">
    <source>
        <dbReference type="ARBA" id="ARBA00022741"/>
    </source>
</evidence>
<reference evidence="6" key="1">
    <citation type="submission" date="2019-08" db="EMBL/GenBank/DDBJ databases">
        <authorList>
            <person name="Kucharzyk K."/>
            <person name="Murdoch R.W."/>
            <person name="Higgins S."/>
            <person name="Loffler F."/>
        </authorList>
    </citation>
    <scope>NUCLEOTIDE SEQUENCE</scope>
</reference>
<evidence type="ECO:0000256" key="3">
    <source>
        <dbReference type="ARBA" id="ARBA00022722"/>
    </source>
</evidence>
<proteinExistence type="predicted"/>
<accession>A0A645CXB8</accession>
<dbReference type="PANTHER" id="PTHR34139">
    <property type="entry name" value="UPF0331 PROTEIN MJ0127"/>
    <property type="match status" value="1"/>
</dbReference>
<keyword evidence="2" id="KW-1277">Toxin-antitoxin system</keyword>
<evidence type="ECO:0008006" key="7">
    <source>
        <dbReference type="Google" id="ProtNLM"/>
    </source>
</evidence>
<dbReference type="GO" id="GO:0016787">
    <property type="term" value="F:hydrolase activity"/>
    <property type="evidence" value="ECO:0007669"/>
    <property type="project" value="UniProtKB-KW"/>
</dbReference>
<sequence length="124" mass="14008">MCDTPLVREILSQMLTAIGRIERRFSGISCPEDLLSSDEGIDRLDGISMMLIAIGESCKNLDKVSDGVLLSRYPEVDWKGVKGIRDIISHHYFDINAEIVYSVCRNHIPGLRTAFERILLDLKE</sequence>
<dbReference type="InterPro" id="IPR051813">
    <property type="entry name" value="HepT_RNase_toxin"/>
</dbReference>
<evidence type="ECO:0000256" key="2">
    <source>
        <dbReference type="ARBA" id="ARBA00022649"/>
    </source>
</evidence>
<name>A0A645CXB8_9ZZZZ</name>
<keyword evidence="4" id="KW-0547">Nucleotide-binding</keyword>
<evidence type="ECO:0000313" key="6">
    <source>
        <dbReference type="EMBL" id="MPM81584.1"/>
    </source>
</evidence>
<dbReference type="InterPro" id="IPR008201">
    <property type="entry name" value="HepT-like"/>
</dbReference>
<keyword evidence="1" id="KW-0597">Phosphoprotein</keyword>
<dbReference type="Pfam" id="PF01934">
    <property type="entry name" value="HepT-like"/>
    <property type="match status" value="1"/>
</dbReference>
<protein>
    <recommendedName>
        <fullName evidence="7">Antitoxin</fullName>
    </recommendedName>
</protein>
<dbReference type="GO" id="GO:0000166">
    <property type="term" value="F:nucleotide binding"/>
    <property type="evidence" value="ECO:0007669"/>
    <property type="project" value="UniProtKB-KW"/>
</dbReference>
<dbReference type="AlphaFoldDB" id="A0A645CXB8"/>
<evidence type="ECO:0000256" key="5">
    <source>
        <dbReference type="ARBA" id="ARBA00022801"/>
    </source>
</evidence>
<keyword evidence="3" id="KW-0540">Nuclease</keyword>
<dbReference type="PANTHER" id="PTHR34139:SF1">
    <property type="entry name" value="RNASE MJ1380-RELATED"/>
    <property type="match status" value="1"/>
</dbReference>
<dbReference type="GO" id="GO:0110001">
    <property type="term" value="C:toxin-antitoxin complex"/>
    <property type="evidence" value="ECO:0007669"/>
    <property type="project" value="InterPro"/>
</dbReference>